<keyword evidence="2" id="KW-1185">Reference proteome</keyword>
<sequence>MIAVSSPNERAVDGTDARARLREFVRTNHPDVGGDPELFAARVAELQAVRDGACGHSRPTAPRRAERGEAPIVIVRRRGPRGLLARLREWRARRKRGPRVV</sequence>
<gene>
    <name evidence="1" type="ORF">SAMN04489718_0139</name>
</gene>
<reference evidence="2" key="1">
    <citation type="submission" date="2016-10" db="EMBL/GenBank/DDBJ databases">
        <authorList>
            <person name="Varghese N."/>
            <person name="Submissions S."/>
        </authorList>
    </citation>
    <scope>NUCLEOTIDE SEQUENCE [LARGE SCALE GENOMIC DNA]</scope>
    <source>
        <strain evidence="2">DSM 45459</strain>
    </source>
</reference>
<dbReference type="STRING" id="995062.SAMN04489718_0139"/>
<dbReference type="AlphaFoldDB" id="A0A1H0Y0A8"/>
<evidence type="ECO:0000313" key="1">
    <source>
        <dbReference type="EMBL" id="SDQ08535.1"/>
    </source>
</evidence>
<evidence type="ECO:0000313" key="2">
    <source>
        <dbReference type="Proteomes" id="UP000199301"/>
    </source>
</evidence>
<organism evidence="1 2">
    <name type="scientific">Actinopolyspora saharensis</name>
    <dbReference type="NCBI Taxonomy" id="995062"/>
    <lineage>
        <taxon>Bacteria</taxon>
        <taxon>Bacillati</taxon>
        <taxon>Actinomycetota</taxon>
        <taxon>Actinomycetes</taxon>
        <taxon>Actinopolysporales</taxon>
        <taxon>Actinopolysporaceae</taxon>
        <taxon>Actinopolyspora</taxon>
    </lineage>
</organism>
<dbReference type="EMBL" id="FNKO01000001">
    <property type="protein sequence ID" value="SDQ08535.1"/>
    <property type="molecule type" value="Genomic_DNA"/>
</dbReference>
<protein>
    <submittedName>
        <fullName evidence="1">Uncharacterized protein</fullName>
    </submittedName>
</protein>
<accession>A0A1H0Y0A8</accession>
<name>A0A1H0Y0A8_9ACTN</name>
<proteinExistence type="predicted"/>
<dbReference type="Proteomes" id="UP000199301">
    <property type="component" value="Unassembled WGS sequence"/>
</dbReference>